<dbReference type="InterPro" id="IPR019734">
    <property type="entry name" value="TPR_rpt"/>
</dbReference>
<keyword evidence="4" id="KW-0732">Signal</keyword>
<dbReference type="Gene3D" id="1.25.40.10">
    <property type="entry name" value="Tetratricopeptide repeat domain"/>
    <property type="match status" value="3"/>
</dbReference>
<feature type="repeat" description="TPR" evidence="3">
    <location>
        <begin position="210"/>
        <end position="243"/>
    </location>
</feature>
<dbReference type="PROSITE" id="PS50005">
    <property type="entry name" value="TPR"/>
    <property type="match status" value="2"/>
</dbReference>
<dbReference type="RefSeq" id="WP_380739268.1">
    <property type="nucleotide sequence ID" value="NZ_JBHTJP010000035.1"/>
</dbReference>
<dbReference type="InterPro" id="IPR051685">
    <property type="entry name" value="Ycf3/AcsC/BcsC/TPR_MFPF"/>
</dbReference>
<sequence length="453" mass="51806">MKKYFLIITFFALLSFSGSVNAQEKGKPVVEVASDSLGDVEDAFQEYFFEALKQKAIENYGKAIDALLKSLSLEARPVVYLELGKNFNALQQFDEAAAYLETGRKKVPKNTAILQELYKSYFLSRSFEKALPVVKTLAILDTSYSEDLVNLQILNENFDIAIKLLDSLDAKKGSSTSRDSLRRQVYSQTNNVDAQLKELQDNIAKDSTDEKSYLNLIFVYSENGRPEEAFETAKKLLEMDPESELVHLALYKFHLNENETEEAVESMKVVLSSGEIDESTKYQALNDFLLYVSENPTLEDELITLVGIFSEEENNTKVYGQLGTFFLEKRKKEQALKYFELALETETDNFGLYRDVLELQLEFDKNEEAVALSDKALEIFPSQPMLYLFKGKALNELKKYREAEESLLFGLDYLIDDRVMETSFYSELVNTYNGLNEPEKASKFREKANEPEN</sequence>
<feature type="repeat" description="TPR" evidence="3">
    <location>
        <begin position="316"/>
        <end position="349"/>
    </location>
</feature>
<name>A0ABW3IGZ0_9FLAO</name>
<dbReference type="SMART" id="SM00028">
    <property type="entry name" value="TPR"/>
    <property type="match status" value="4"/>
</dbReference>
<evidence type="ECO:0000256" key="4">
    <source>
        <dbReference type="SAM" id="SignalP"/>
    </source>
</evidence>
<organism evidence="5 6">
    <name type="scientific">Salinimicrobium gaetbulicola</name>
    <dbReference type="NCBI Taxonomy" id="999702"/>
    <lineage>
        <taxon>Bacteria</taxon>
        <taxon>Pseudomonadati</taxon>
        <taxon>Bacteroidota</taxon>
        <taxon>Flavobacteriia</taxon>
        <taxon>Flavobacteriales</taxon>
        <taxon>Flavobacteriaceae</taxon>
        <taxon>Salinimicrobium</taxon>
    </lineage>
</organism>
<feature type="signal peptide" evidence="4">
    <location>
        <begin position="1"/>
        <end position="22"/>
    </location>
</feature>
<evidence type="ECO:0000313" key="5">
    <source>
        <dbReference type="EMBL" id="MFD0977191.1"/>
    </source>
</evidence>
<accession>A0ABW3IGZ0</accession>
<dbReference type="InterPro" id="IPR011990">
    <property type="entry name" value="TPR-like_helical_dom_sf"/>
</dbReference>
<feature type="chain" id="PRO_5046636308" evidence="4">
    <location>
        <begin position="23"/>
        <end position="453"/>
    </location>
</feature>
<comment type="caution">
    <text evidence="5">The sequence shown here is derived from an EMBL/GenBank/DDBJ whole genome shotgun (WGS) entry which is preliminary data.</text>
</comment>
<reference evidence="6" key="1">
    <citation type="journal article" date="2019" name="Int. J. Syst. Evol. Microbiol.">
        <title>The Global Catalogue of Microorganisms (GCM) 10K type strain sequencing project: providing services to taxonomists for standard genome sequencing and annotation.</title>
        <authorList>
            <consortium name="The Broad Institute Genomics Platform"/>
            <consortium name="The Broad Institute Genome Sequencing Center for Infectious Disease"/>
            <person name="Wu L."/>
            <person name="Ma J."/>
        </authorList>
    </citation>
    <scope>NUCLEOTIDE SEQUENCE [LARGE SCALE GENOMIC DNA]</scope>
    <source>
        <strain evidence="6">CCUG 60898</strain>
    </source>
</reference>
<dbReference type="Proteomes" id="UP001597100">
    <property type="component" value="Unassembled WGS sequence"/>
</dbReference>
<dbReference type="PANTHER" id="PTHR44943:SF8">
    <property type="entry name" value="TPR REPEAT-CONTAINING PROTEIN MJ0263"/>
    <property type="match status" value="1"/>
</dbReference>
<keyword evidence="1" id="KW-0677">Repeat</keyword>
<evidence type="ECO:0000256" key="2">
    <source>
        <dbReference type="ARBA" id="ARBA00022803"/>
    </source>
</evidence>
<evidence type="ECO:0000313" key="6">
    <source>
        <dbReference type="Proteomes" id="UP001597100"/>
    </source>
</evidence>
<evidence type="ECO:0000256" key="1">
    <source>
        <dbReference type="ARBA" id="ARBA00022737"/>
    </source>
</evidence>
<protein>
    <submittedName>
        <fullName evidence="5">Tetratricopeptide repeat protein</fullName>
    </submittedName>
</protein>
<evidence type="ECO:0000256" key="3">
    <source>
        <dbReference type="PROSITE-ProRule" id="PRU00339"/>
    </source>
</evidence>
<keyword evidence="6" id="KW-1185">Reference proteome</keyword>
<dbReference type="SUPFAM" id="SSF81901">
    <property type="entry name" value="HCP-like"/>
    <property type="match status" value="1"/>
</dbReference>
<dbReference type="PANTHER" id="PTHR44943">
    <property type="entry name" value="CELLULOSE SYNTHASE OPERON PROTEIN C"/>
    <property type="match status" value="1"/>
</dbReference>
<dbReference type="Pfam" id="PF13181">
    <property type="entry name" value="TPR_8"/>
    <property type="match status" value="2"/>
</dbReference>
<dbReference type="EMBL" id="JBHTJP010000035">
    <property type="protein sequence ID" value="MFD0977191.1"/>
    <property type="molecule type" value="Genomic_DNA"/>
</dbReference>
<proteinExistence type="predicted"/>
<keyword evidence="2 3" id="KW-0802">TPR repeat</keyword>
<dbReference type="SUPFAM" id="SSF48452">
    <property type="entry name" value="TPR-like"/>
    <property type="match status" value="1"/>
</dbReference>
<gene>
    <name evidence="5" type="ORF">ACFQ1G_10345</name>
</gene>